<sequence length="458" mass="49641">MLRTLFLLGGRVRRSPVLRTGTKAGAKDPKAAARAARHQSERAAEKQFLRLVFTAQARRQRQISDAIKRAVTTKFDKAAVPKSDARYVRNRKIAQAELAAVQKEVAQSEALARKVNAVPPPREKAARRAMERLSREAVVSCDKKQKAREERFAASLQRRLERRKARVDALVAKALKAEATAKAKEEALAKAEMSAKADQQSEETIRQRQEQRAARVKGLVESRTKASTAEAEVGSLSVGKQLTGELHPAMEDQDARIEAIIAEILNVEKASDNDENAETLAAEQTAAASTSRRSGRKAKTTAVVLLETPDVATSTAEVPQESMPVEAEAAEASLEEAITRQMQGRPVSAQPQATTDVSTAAPVEAVEEAVATMSEVQEVRVDAELPPSPPMPLSSATAEPKELASAHEYFVAHLEKAKERTTAPLLTRIPPAPSAPASSPTPPRTWMVAENSTGLFRL</sequence>
<dbReference type="AlphaFoldDB" id="A0A3P3ZG97"/>
<evidence type="ECO:0000313" key="4">
    <source>
        <dbReference type="Proteomes" id="UP000319462"/>
    </source>
</evidence>
<feature type="region of interest" description="Disordered" evidence="2">
    <location>
        <begin position="275"/>
        <end position="296"/>
    </location>
</feature>
<evidence type="ECO:0000256" key="2">
    <source>
        <dbReference type="SAM" id="MobiDB-lite"/>
    </source>
</evidence>
<accession>A0A3P3ZG97</accession>
<dbReference type="EMBL" id="LS997632">
    <property type="protein sequence ID" value="SYZ69293.1"/>
    <property type="molecule type" value="Genomic_DNA"/>
</dbReference>
<keyword evidence="1" id="KW-0175">Coiled coil</keyword>
<protein>
    <submittedName>
        <fullName evidence="3">Hypothetical_protein</fullName>
    </submittedName>
</protein>
<proteinExistence type="predicted"/>
<feature type="compositionally biased region" description="Pro residues" evidence="2">
    <location>
        <begin position="430"/>
        <end position="443"/>
    </location>
</feature>
<feature type="region of interest" description="Disordered" evidence="2">
    <location>
        <begin position="421"/>
        <end position="458"/>
    </location>
</feature>
<reference evidence="3 4" key="1">
    <citation type="submission" date="2018-09" db="EMBL/GenBank/DDBJ databases">
        <authorList>
            <person name="Peiro R."/>
            <person name="Begona"/>
            <person name="Cbmso G."/>
            <person name="Lopez M."/>
            <person name="Gonzalez S."/>
        </authorList>
    </citation>
    <scope>NUCLEOTIDE SEQUENCE [LARGE SCALE GENOMIC DNA]</scope>
</reference>
<organism evidence="3 4">
    <name type="scientific">Leishmania braziliensis MHOM/BR/75/M2904</name>
    <dbReference type="NCBI Taxonomy" id="420245"/>
    <lineage>
        <taxon>Eukaryota</taxon>
        <taxon>Discoba</taxon>
        <taxon>Euglenozoa</taxon>
        <taxon>Kinetoplastea</taxon>
        <taxon>Metakinetoplastina</taxon>
        <taxon>Trypanosomatida</taxon>
        <taxon>Trypanosomatidae</taxon>
        <taxon>Leishmaniinae</taxon>
        <taxon>Leishmania</taxon>
        <taxon>Leishmania braziliensis species complex</taxon>
    </lineage>
</organism>
<gene>
    <name evidence="3" type="ORF">LBRM2904_33.3730</name>
</gene>
<evidence type="ECO:0000256" key="1">
    <source>
        <dbReference type="SAM" id="Coils"/>
    </source>
</evidence>
<feature type="compositionally biased region" description="Low complexity" evidence="2">
    <location>
        <begin position="278"/>
        <end position="292"/>
    </location>
</feature>
<dbReference type="Proteomes" id="UP000319462">
    <property type="component" value="Chromosome 33"/>
</dbReference>
<name>A0A3P3ZG97_LEIBR</name>
<feature type="coiled-coil region" evidence="1">
    <location>
        <begin position="153"/>
        <end position="194"/>
    </location>
</feature>
<evidence type="ECO:0000313" key="3">
    <source>
        <dbReference type="EMBL" id="SYZ69293.1"/>
    </source>
</evidence>